<protein>
    <submittedName>
        <fullName evidence="2">PhnB protein</fullName>
    </submittedName>
</protein>
<dbReference type="STRING" id="1236970.JCM9140_3188"/>
<comment type="caution">
    <text evidence="2">The sequence shown here is derived from an EMBL/GenBank/DDBJ whole genome shotgun (WGS) entry which is preliminary data.</text>
</comment>
<dbReference type="InterPro" id="IPR004360">
    <property type="entry name" value="Glyas_Fos-R_dOase_dom"/>
</dbReference>
<organism evidence="2 3">
    <name type="scientific">Halalkalibacter wakoensis JCM 9140</name>
    <dbReference type="NCBI Taxonomy" id="1236970"/>
    <lineage>
        <taxon>Bacteria</taxon>
        <taxon>Bacillati</taxon>
        <taxon>Bacillota</taxon>
        <taxon>Bacilli</taxon>
        <taxon>Bacillales</taxon>
        <taxon>Bacillaceae</taxon>
        <taxon>Halalkalibacter</taxon>
    </lineage>
</organism>
<sequence>MTRLLPYLVMDGRAKEAVVFYEKALGAKVKGIQTFGEMPANPNFPPMPDEAKNRVAHAMIQVGETNMMLSDTFPGTPHEKGNHITICIMADTKEQAQQFYDSLQEGGEVTMLYRKHFGVLLMGL</sequence>
<dbReference type="EMBL" id="BAUT01000038">
    <property type="protein sequence ID" value="GAE27076.1"/>
    <property type="molecule type" value="Genomic_DNA"/>
</dbReference>
<evidence type="ECO:0000259" key="1">
    <source>
        <dbReference type="Pfam" id="PF00903"/>
    </source>
</evidence>
<dbReference type="SUPFAM" id="SSF54593">
    <property type="entry name" value="Glyoxalase/Bleomycin resistance protein/Dihydroxybiphenyl dioxygenase"/>
    <property type="match status" value="1"/>
</dbReference>
<reference evidence="2" key="1">
    <citation type="journal article" date="2014" name="Genome Announc.">
        <title>Draft Genome Sequences of Three Alkaliphilic Bacillus Strains, Bacillus wakoensis JCM 9140T, Bacillus akibai JCM 9157T, and Bacillus hemicellulosilyticus JCM 9152T.</title>
        <authorList>
            <person name="Yuki M."/>
            <person name="Oshima K."/>
            <person name="Suda W."/>
            <person name="Oshida Y."/>
            <person name="Kitamura K."/>
            <person name="Iida T."/>
            <person name="Hattori M."/>
            <person name="Ohkuma M."/>
        </authorList>
    </citation>
    <scope>NUCLEOTIDE SEQUENCE [LARGE SCALE GENOMIC DNA]</scope>
    <source>
        <strain evidence="2">JCM 9140</strain>
    </source>
</reference>
<dbReference type="InterPro" id="IPR029068">
    <property type="entry name" value="Glyas_Bleomycin-R_OHBP_Dase"/>
</dbReference>
<dbReference type="Gene3D" id="3.10.180.10">
    <property type="entry name" value="2,3-Dihydroxybiphenyl 1,2-Dioxygenase, domain 1"/>
    <property type="match status" value="1"/>
</dbReference>
<dbReference type="AlphaFoldDB" id="W4Q4R2"/>
<dbReference type="PANTHER" id="PTHR33990:SF1">
    <property type="entry name" value="PROTEIN YJDN"/>
    <property type="match status" value="1"/>
</dbReference>
<accession>W4Q4R2</accession>
<evidence type="ECO:0000313" key="3">
    <source>
        <dbReference type="Proteomes" id="UP000018890"/>
    </source>
</evidence>
<dbReference type="InterPro" id="IPR028973">
    <property type="entry name" value="PhnB-like"/>
</dbReference>
<dbReference type="CDD" id="cd06588">
    <property type="entry name" value="PhnB_like"/>
    <property type="match status" value="1"/>
</dbReference>
<gene>
    <name evidence="2" type="ORF">JCM9140_3188</name>
</gene>
<proteinExistence type="predicted"/>
<keyword evidence="3" id="KW-1185">Reference proteome</keyword>
<feature type="domain" description="Glyoxalase/fosfomycin resistance/dioxygenase" evidence="1">
    <location>
        <begin position="6"/>
        <end position="114"/>
    </location>
</feature>
<dbReference type="PANTHER" id="PTHR33990">
    <property type="entry name" value="PROTEIN YJDN-RELATED"/>
    <property type="match status" value="1"/>
</dbReference>
<name>W4Q4R2_9BACI</name>
<evidence type="ECO:0000313" key="2">
    <source>
        <dbReference type="EMBL" id="GAE27076.1"/>
    </source>
</evidence>
<dbReference type="Pfam" id="PF00903">
    <property type="entry name" value="Glyoxalase"/>
    <property type="match status" value="1"/>
</dbReference>
<dbReference type="Proteomes" id="UP000018890">
    <property type="component" value="Unassembled WGS sequence"/>
</dbReference>